<dbReference type="GO" id="GO:0004397">
    <property type="term" value="F:histidine ammonia-lyase activity"/>
    <property type="evidence" value="ECO:0007669"/>
    <property type="project" value="UniProtKB-UniRule"/>
</dbReference>
<dbReference type="STRING" id="391009.Tmel_1777"/>
<comment type="catalytic activity">
    <reaction evidence="5 8">
        <text>L-histidine = trans-urocanate + NH4(+)</text>
        <dbReference type="Rhea" id="RHEA:21232"/>
        <dbReference type="ChEBI" id="CHEBI:17771"/>
        <dbReference type="ChEBI" id="CHEBI:28938"/>
        <dbReference type="ChEBI" id="CHEBI:57595"/>
        <dbReference type="EC" id="4.3.1.3"/>
    </reaction>
</comment>
<evidence type="ECO:0000313" key="11">
    <source>
        <dbReference type="Proteomes" id="UP000001110"/>
    </source>
</evidence>
<evidence type="ECO:0000313" key="10">
    <source>
        <dbReference type="EMBL" id="ABR31612.1"/>
    </source>
</evidence>
<dbReference type="FunFam" id="1.10.275.10:FF:000005">
    <property type="entry name" value="Histidine ammonia-lyase"/>
    <property type="match status" value="1"/>
</dbReference>
<keyword evidence="4 7" id="KW-0456">Lyase</keyword>
<dbReference type="EMBL" id="CP000716">
    <property type="protein sequence ID" value="ABR31612.1"/>
    <property type="molecule type" value="Genomic_DNA"/>
</dbReference>
<protein>
    <recommendedName>
        <fullName evidence="2 6">Histidine ammonia-lyase</fullName>
        <ecNumber evidence="2 6">4.3.1.3</ecNumber>
    </recommendedName>
</protein>
<dbReference type="Pfam" id="PF00221">
    <property type="entry name" value="Lyase_aromatic"/>
    <property type="match status" value="1"/>
</dbReference>
<dbReference type="AlphaFoldDB" id="A6LNW1"/>
<accession>A6LNW1</accession>
<comment type="similarity">
    <text evidence="7">Belongs to the PAL/histidase family.</text>
</comment>
<evidence type="ECO:0000256" key="1">
    <source>
        <dbReference type="ARBA" id="ARBA00005113"/>
    </source>
</evidence>
<reference evidence="10 11" key="1">
    <citation type="submission" date="2007-05" db="EMBL/GenBank/DDBJ databases">
        <title>Complete sequence of Thermosipho melanesiensis BI429.</title>
        <authorList>
            <consortium name="US DOE Joint Genome Institute"/>
            <person name="Copeland A."/>
            <person name="Lucas S."/>
            <person name="Lapidus A."/>
            <person name="Barry K."/>
            <person name="Glavina del Rio T."/>
            <person name="Dalin E."/>
            <person name="Tice H."/>
            <person name="Pitluck S."/>
            <person name="Chertkov O."/>
            <person name="Brettin T."/>
            <person name="Bruce D."/>
            <person name="Detter J.C."/>
            <person name="Han C."/>
            <person name="Schmutz J."/>
            <person name="Larimer F."/>
            <person name="Land M."/>
            <person name="Hauser L."/>
            <person name="Kyrpides N."/>
            <person name="Mikhailova N."/>
            <person name="Nelson K."/>
            <person name="Gogarten J.P."/>
            <person name="Noll K."/>
            <person name="Richardson P."/>
        </authorList>
    </citation>
    <scope>NUCLEOTIDE SEQUENCE [LARGE SCALE GENOMIC DNA]</scope>
    <source>
        <strain evidence="11">DSM 12029 / CIP 104789 / BI429</strain>
    </source>
</reference>
<reference evidence="10 11" key="2">
    <citation type="journal article" date="2009" name="Proc. Natl. Acad. Sci. U.S.A.">
        <title>On the chimeric nature, thermophilic origin, and phylogenetic placement of the Thermotogales.</title>
        <authorList>
            <person name="Zhaxybayeva O."/>
            <person name="Swithers K.S."/>
            <person name="Lapierre P."/>
            <person name="Fournier G.P."/>
            <person name="Bickhart D.M."/>
            <person name="DeBoy R.T."/>
            <person name="Nelson K.E."/>
            <person name="Nesbo C.L."/>
            <person name="Doolittle W.F."/>
            <person name="Gogarten J.P."/>
            <person name="Noll K.M."/>
        </authorList>
    </citation>
    <scope>NUCLEOTIDE SEQUENCE [LARGE SCALE GENOMIC DNA]</scope>
    <source>
        <strain evidence="11">DSM 12029 / CIP 104789 / BI429</strain>
    </source>
</reference>
<gene>
    <name evidence="10" type="ordered locus">Tmel_1777</name>
</gene>
<evidence type="ECO:0000256" key="9">
    <source>
        <dbReference type="RuleBase" id="RU004480"/>
    </source>
</evidence>
<dbReference type="InterPro" id="IPR022313">
    <property type="entry name" value="Phe/His_NH3-lyase_AS"/>
</dbReference>
<dbReference type="eggNOG" id="COG2986">
    <property type="taxonomic scope" value="Bacteria"/>
</dbReference>
<dbReference type="NCBIfam" id="NF006871">
    <property type="entry name" value="PRK09367.1"/>
    <property type="match status" value="1"/>
</dbReference>
<keyword evidence="3 8" id="KW-0369">Histidine metabolism</keyword>
<dbReference type="PANTHER" id="PTHR10362">
    <property type="entry name" value="HISTIDINE AMMONIA-LYASE"/>
    <property type="match status" value="1"/>
</dbReference>
<organism evidence="10 11">
    <name type="scientific">Thermosipho melanesiensis (strain DSM 12029 / CIP 104789 / BI429)</name>
    <dbReference type="NCBI Taxonomy" id="391009"/>
    <lineage>
        <taxon>Bacteria</taxon>
        <taxon>Thermotogati</taxon>
        <taxon>Thermotogota</taxon>
        <taxon>Thermotogae</taxon>
        <taxon>Thermotogales</taxon>
        <taxon>Fervidobacteriaceae</taxon>
        <taxon>Thermosipho</taxon>
    </lineage>
</organism>
<dbReference type="InterPro" id="IPR024083">
    <property type="entry name" value="Fumarase/histidase_N"/>
</dbReference>
<dbReference type="HOGENOM" id="CLU_014801_4_0_0"/>
<dbReference type="CDD" id="cd00332">
    <property type="entry name" value="PAL-HAL"/>
    <property type="match status" value="1"/>
</dbReference>
<evidence type="ECO:0000256" key="4">
    <source>
        <dbReference type="ARBA" id="ARBA00023239"/>
    </source>
</evidence>
<dbReference type="PROSITE" id="PS00488">
    <property type="entry name" value="PAL_HISTIDASE"/>
    <property type="match status" value="1"/>
</dbReference>
<evidence type="ECO:0000256" key="3">
    <source>
        <dbReference type="ARBA" id="ARBA00022808"/>
    </source>
</evidence>
<dbReference type="GO" id="GO:0019557">
    <property type="term" value="P:L-histidine catabolic process to glutamate and formate"/>
    <property type="evidence" value="ECO:0007669"/>
    <property type="project" value="UniProtKB-UniPathway"/>
</dbReference>
<dbReference type="GO" id="GO:0019556">
    <property type="term" value="P:L-histidine catabolic process to glutamate and formamide"/>
    <property type="evidence" value="ECO:0007669"/>
    <property type="project" value="UniProtKB-UniPathway"/>
</dbReference>
<dbReference type="Gene3D" id="1.20.200.10">
    <property type="entry name" value="Fumarase/aspartase (Central domain)"/>
    <property type="match status" value="1"/>
</dbReference>
<dbReference type="KEGG" id="tme:Tmel_1777"/>
<dbReference type="SUPFAM" id="SSF48557">
    <property type="entry name" value="L-aspartase-like"/>
    <property type="match status" value="1"/>
</dbReference>
<dbReference type="EC" id="4.3.1.3" evidence="2 6"/>
<evidence type="ECO:0000256" key="2">
    <source>
        <dbReference type="ARBA" id="ARBA00012994"/>
    </source>
</evidence>
<dbReference type="NCBIfam" id="TIGR01225">
    <property type="entry name" value="hutH"/>
    <property type="match status" value="1"/>
</dbReference>
<evidence type="ECO:0000256" key="7">
    <source>
        <dbReference type="RuleBase" id="RU003954"/>
    </source>
</evidence>
<comment type="pathway">
    <text evidence="1 8">Amino-acid degradation; L-histidine degradation into L-glutamate; N-formimidoyl-L-glutamate from L-histidine: step 1/3.</text>
</comment>
<evidence type="ECO:0000256" key="5">
    <source>
        <dbReference type="ARBA" id="ARBA00049269"/>
    </source>
</evidence>
<sequence length="505" mass="55802">MINNQIFKGGVVLVKIDGNTLTIDDVHNVARNKEDVTLDPEAKLRIEKSRENIEKILKDEKPVYGVNTGFGALVNVRISKEELAALQRNIVLSHAAGIGKSLEPDVIRAMMLLRANSLAKGFSGVRPLVIEKLIEFLNKDVVPFVPEMGSVGASGDLAPLSHIAMALIGEGYIMSGNKKIKTKQFLDSKGIKPLVLREKEGLSLLNGTQFMTSILSLLVRDMFKLIEVATLVAAGAVDVLLGTPKAYDERIQLARNHKGQIYIAKLLRDYLSNSELRESHIDCGNVQDAYTLRTIPQVYGAVYDILEFAKSVVENEINAATDNPLIFDGEVISGGNFHGEPVALVCDYLSIALTDMGNMIERRIDRLVNPMVNRGLAPFLATGKEGLNSGYMIWQYTAAAICNENKVLSHPATSDTIPTSAYQEDHVSMGATAARKLKKIYSNLINLISIEAMLVKVALELRRPLKSSEKVEKFFEKIEIQMNGDRYFGDDFNNVKEKIILEVER</sequence>
<name>A6LNW1_THEM4</name>
<evidence type="ECO:0000256" key="8">
    <source>
        <dbReference type="RuleBase" id="RU004479"/>
    </source>
</evidence>
<dbReference type="Gene3D" id="1.10.275.10">
    <property type="entry name" value="Fumarase/aspartase (N-terminal domain)"/>
    <property type="match status" value="1"/>
</dbReference>
<dbReference type="InterPro" id="IPR001106">
    <property type="entry name" value="Aromatic_Lyase"/>
</dbReference>
<dbReference type="InterPro" id="IPR005921">
    <property type="entry name" value="HutH"/>
</dbReference>
<proteinExistence type="inferred from homology"/>
<dbReference type="Proteomes" id="UP000001110">
    <property type="component" value="Chromosome"/>
</dbReference>
<dbReference type="UniPathway" id="UPA00379">
    <property type="reaction ID" value="UER00549"/>
</dbReference>
<dbReference type="InterPro" id="IPR008948">
    <property type="entry name" value="L-Aspartase-like"/>
</dbReference>
<comment type="subcellular location">
    <subcellularLocation>
        <location evidence="9">Cytoplasm</location>
    </subcellularLocation>
</comment>
<dbReference type="GO" id="GO:0005737">
    <property type="term" value="C:cytoplasm"/>
    <property type="evidence" value="ECO:0007669"/>
    <property type="project" value="UniProtKB-SubCell"/>
</dbReference>
<evidence type="ECO:0000256" key="6">
    <source>
        <dbReference type="NCBIfam" id="TIGR01225"/>
    </source>
</evidence>